<gene>
    <name evidence="5" type="ORF">METZ01_LOCUS136637</name>
</gene>
<dbReference type="InterPro" id="IPR029045">
    <property type="entry name" value="ClpP/crotonase-like_dom_sf"/>
</dbReference>
<dbReference type="Pfam" id="PF00378">
    <property type="entry name" value="ECH_1"/>
    <property type="match status" value="1"/>
</dbReference>
<dbReference type="EMBL" id="UINC01019805">
    <property type="protein sequence ID" value="SVA83783.1"/>
    <property type="molecule type" value="Genomic_DNA"/>
</dbReference>
<evidence type="ECO:0000256" key="2">
    <source>
        <dbReference type="ARBA" id="ARBA00023239"/>
    </source>
</evidence>
<dbReference type="InterPro" id="IPR001753">
    <property type="entry name" value="Enoyl-CoA_hydra/iso"/>
</dbReference>
<keyword evidence="1" id="KW-0413">Isomerase</keyword>
<dbReference type="GO" id="GO:0016853">
    <property type="term" value="F:isomerase activity"/>
    <property type="evidence" value="ECO:0007669"/>
    <property type="project" value="UniProtKB-KW"/>
</dbReference>
<dbReference type="Gene3D" id="3.90.226.10">
    <property type="entry name" value="2-enoyl-CoA Hydratase, Chain A, domain 1"/>
    <property type="match status" value="1"/>
</dbReference>
<reference evidence="5" key="1">
    <citation type="submission" date="2018-05" db="EMBL/GenBank/DDBJ databases">
        <authorList>
            <person name="Lanie J.A."/>
            <person name="Ng W.-L."/>
            <person name="Kazmierczak K.M."/>
            <person name="Andrzejewski T.M."/>
            <person name="Davidsen T.M."/>
            <person name="Wayne K.J."/>
            <person name="Tettelin H."/>
            <person name="Glass J.I."/>
            <person name="Rusch D."/>
            <person name="Podicherti R."/>
            <person name="Tsui H.-C.T."/>
            <person name="Winkler M.E."/>
        </authorList>
    </citation>
    <scope>NUCLEOTIDE SEQUENCE</scope>
</reference>
<dbReference type="CDD" id="cd06558">
    <property type="entry name" value="crotonase-like"/>
    <property type="match status" value="1"/>
</dbReference>
<dbReference type="InterPro" id="IPR018376">
    <property type="entry name" value="Enoyl-CoA_hyd/isom_CS"/>
</dbReference>
<dbReference type="PROSITE" id="PS00166">
    <property type="entry name" value="ENOYL_COA_HYDRATASE"/>
    <property type="match status" value="1"/>
</dbReference>
<feature type="domain" description="3-hydroxyacyl-CoA dehydrogenase NAD binding" evidence="4">
    <location>
        <begin position="297"/>
        <end position="421"/>
    </location>
</feature>
<keyword evidence="3" id="KW-0511">Multifunctional enzyme</keyword>
<feature type="non-terminal residue" evidence="5">
    <location>
        <position position="422"/>
    </location>
</feature>
<dbReference type="GO" id="GO:0016829">
    <property type="term" value="F:lyase activity"/>
    <property type="evidence" value="ECO:0007669"/>
    <property type="project" value="UniProtKB-KW"/>
</dbReference>
<feature type="non-terminal residue" evidence="5">
    <location>
        <position position="1"/>
    </location>
</feature>
<accession>A0A381Z4Q1</accession>
<protein>
    <recommendedName>
        <fullName evidence="4">3-hydroxyacyl-CoA dehydrogenase NAD binding domain-containing protein</fullName>
    </recommendedName>
</protein>
<dbReference type="SUPFAM" id="SSF52096">
    <property type="entry name" value="ClpP/crotonase"/>
    <property type="match status" value="1"/>
</dbReference>
<dbReference type="Pfam" id="PF02737">
    <property type="entry name" value="3HCDH_N"/>
    <property type="match status" value="1"/>
</dbReference>
<dbReference type="AlphaFoldDB" id="A0A381Z4Q1"/>
<evidence type="ECO:0000259" key="4">
    <source>
        <dbReference type="Pfam" id="PF02737"/>
    </source>
</evidence>
<sequence length="422" mass="45571">VSDVIEFRKEGDVGVITINNPPANALSFAVVKGISEVVTSCKEDDSILAVVITGAGRMFVAGADIREFNMTRPVDVPEFHVLIKELEDSPKPIVAAINGIAFGGGLELAMGCHYRLIAPGALVGQPEVKLGIIPGAGGTQRLPRLVGIEIALEMIVEGDPINAERALKIGVVDELLEENFLGQAISFAKKRVPDGPRPTSGINNRLKNFESKIFDDFRAKITPKSRGLDAPYECINAVEVASNKPFEEGMRFERETFLRLRDGSKSKAMRHMFFAEREVAKIPDISKETVVQAIDGAAVIGSGTMGGGIAMNFANAGIPVFLVDVSQEVLDAGLDKVRQNYARSVSSGRFSQDIMDERMALITGTTDYEDVAGADIIIEAVFEDMVLKKKIFRELDQICKPEAILASNTSSLDINKIATSTS</sequence>
<keyword evidence="2" id="KW-0456">Lyase</keyword>
<evidence type="ECO:0000256" key="3">
    <source>
        <dbReference type="ARBA" id="ARBA00023268"/>
    </source>
</evidence>
<proteinExistence type="predicted"/>
<dbReference type="GO" id="GO:0006631">
    <property type="term" value="P:fatty acid metabolic process"/>
    <property type="evidence" value="ECO:0007669"/>
    <property type="project" value="InterPro"/>
</dbReference>
<evidence type="ECO:0000313" key="5">
    <source>
        <dbReference type="EMBL" id="SVA83783.1"/>
    </source>
</evidence>
<dbReference type="GO" id="GO:0070403">
    <property type="term" value="F:NAD+ binding"/>
    <property type="evidence" value="ECO:0007669"/>
    <property type="project" value="InterPro"/>
</dbReference>
<evidence type="ECO:0000256" key="1">
    <source>
        <dbReference type="ARBA" id="ARBA00023235"/>
    </source>
</evidence>
<dbReference type="InterPro" id="IPR036291">
    <property type="entry name" value="NAD(P)-bd_dom_sf"/>
</dbReference>
<organism evidence="5">
    <name type="scientific">marine metagenome</name>
    <dbReference type="NCBI Taxonomy" id="408172"/>
    <lineage>
        <taxon>unclassified sequences</taxon>
        <taxon>metagenomes</taxon>
        <taxon>ecological metagenomes</taxon>
    </lineage>
</organism>
<dbReference type="Gene3D" id="3.40.50.720">
    <property type="entry name" value="NAD(P)-binding Rossmann-like Domain"/>
    <property type="match status" value="1"/>
</dbReference>
<dbReference type="PANTHER" id="PTHR23309">
    <property type="entry name" value="3-HYDROXYACYL-COA DEHYROGENASE"/>
    <property type="match status" value="1"/>
</dbReference>
<dbReference type="SUPFAM" id="SSF51735">
    <property type="entry name" value="NAD(P)-binding Rossmann-fold domains"/>
    <property type="match status" value="1"/>
</dbReference>
<name>A0A381Z4Q1_9ZZZZ</name>
<dbReference type="InterPro" id="IPR006176">
    <property type="entry name" value="3-OHacyl-CoA_DH_NAD-bd"/>
</dbReference>